<keyword evidence="6" id="KW-1133">Transmembrane helix</keyword>
<feature type="domain" description="Glycosyl transferase family 1" evidence="11">
    <location>
        <begin position="191"/>
        <end position="366"/>
    </location>
</feature>
<dbReference type="InParanoid" id="E0W2Z0"/>
<evidence type="ECO:0000256" key="6">
    <source>
        <dbReference type="ARBA" id="ARBA00022989"/>
    </source>
</evidence>
<dbReference type="VEuPathDB" id="VectorBase:PHUM599360"/>
<evidence type="ECO:0000256" key="1">
    <source>
        <dbReference type="ARBA" id="ARBA00004922"/>
    </source>
</evidence>
<comment type="similarity">
    <text evidence="10">Belongs to the glycosyltransferase group 1 family.</text>
</comment>
<reference evidence="13" key="2">
    <citation type="submission" date="2007-04" db="EMBL/GenBank/DDBJ databases">
        <title>The genome of the human body louse.</title>
        <authorList>
            <consortium name="The Human Body Louse Genome Consortium"/>
            <person name="Kirkness E."/>
            <person name="Walenz B."/>
            <person name="Hass B."/>
            <person name="Bruggner R."/>
            <person name="Strausberg R."/>
        </authorList>
    </citation>
    <scope>NUCLEOTIDE SEQUENCE</scope>
    <source>
        <strain evidence="13">USDA</strain>
    </source>
</reference>
<comment type="catalytic activity">
    <reaction evidence="9 10">
        <text>an alpha-D-Man-(1-&gt;3)-beta-D-Man-(1-&gt;4)-beta-D-GlcNAc-(1-&gt;4)-alpha-D-GlcNAc-diphospho-di-trans,poly-cis-dolichol + GDP-alpha-D-mannose = an alpha-D-Man-(1-&gt;3)-[alpha-D-Man-(1-&gt;6)]-beta-D-Man-(1-&gt;4)-beta-D-GlcNAc-(1-&gt;4)-alpha-D-GlcNAc-diphospho-di-trans,poly-cis-dolichol + GDP + H(+)</text>
        <dbReference type="Rhea" id="RHEA:29519"/>
        <dbReference type="Rhea" id="RHEA-COMP:19513"/>
        <dbReference type="Rhea" id="RHEA-COMP:19515"/>
        <dbReference type="ChEBI" id="CHEBI:15378"/>
        <dbReference type="ChEBI" id="CHEBI:57527"/>
        <dbReference type="ChEBI" id="CHEBI:58189"/>
        <dbReference type="ChEBI" id="CHEBI:132510"/>
        <dbReference type="ChEBI" id="CHEBI:132511"/>
        <dbReference type="EC" id="2.4.1.257"/>
    </reaction>
    <physiologicalReaction direction="left-to-right" evidence="9 10">
        <dbReference type="Rhea" id="RHEA:29520"/>
    </physiologicalReaction>
</comment>
<dbReference type="InterPro" id="IPR001296">
    <property type="entry name" value="Glyco_trans_1"/>
</dbReference>
<keyword evidence="2 10" id="KW-0328">Glycosyltransferase</keyword>
<dbReference type="GO" id="GO:0102704">
    <property type="term" value="F:GDP-Man:Man(2)GlcNAc(2)-PP-Dol alpha-1,6-mannosyltransferase activity"/>
    <property type="evidence" value="ECO:0007669"/>
    <property type="project" value="UniProtKB-UniRule"/>
</dbReference>
<dbReference type="UniPathway" id="UPA00378"/>
<sequence length="393" mass="44780">MARITFLHPDLGIGGAERLVVDAALGLKKKGNLVNIVTTHHDKNRAFEETINGEISVIVVGDWIPRTYIRMIYAAFYIIFFSNINPDVVFCDLVSVAVPILKLKIKKVIFYCHFPDQLLSRPEGLLKALYRVPINWVEEISTGTANHVFVNSEFTAGVFKKTFKKINIHPDILYPSLNMSFFDSFKDSDLKLNYPEKKFYFLSINRYERKKNLNLAIRSLSELKNIVDKNLWNKVHLIMAGGYDSRVIENVEHYKELTQLTHDLNLSDKVTFLKSFTDMEKISLLNMCTCLIYTPSNEHFGIVPIEAMYMRKPVIAVNSGGPTETIINDVTGYLCDPLPESFAIAMSKFLLNENLSMKLGNAGKERVLSTFSFDKFSLKLNNVVNELLGKKEN</sequence>
<dbReference type="GeneID" id="8236875"/>
<comment type="function">
    <text evidence="10">Mannosylates Man(2)GlcNAc(2)-dolichol diphosphate and Man(1)GlcNAc(2)-dolichol diphosphate to form Man(3)GlcNAc(2)-dolichol diphosphate.</text>
</comment>
<protein>
    <recommendedName>
        <fullName evidence="10">Alpha-1,3/1,6-mannosyltransferase ALG2</fullName>
        <ecNumber evidence="10">2.4.1.132</ecNumber>
        <ecNumber evidence="10">2.4.1.257</ecNumber>
    </recommendedName>
    <alternativeName>
        <fullName evidence="10">GDP-Man:Man(1)GlcNAc(2)-PP-Dol alpha-1,3-mannosyltransferase</fullName>
    </alternativeName>
</protein>
<dbReference type="PANTHER" id="PTHR45918:SF1">
    <property type="entry name" value="ALPHA-1,3_1,6-MANNOSYLTRANSFERASE ALG2"/>
    <property type="match status" value="1"/>
</dbReference>
<dbReference type="eggNOG" id="KOG0853">
    <property type="taxonomic scope" value="Eukaryota"/>
</dbReference>
<dbReference type="CDD" id="cd03805">
    <property type="entry name" value="GT4_ALG2-like"/>
    <property type="match status" value="1"/>
</dbReference>
<keyword evidence="15" id="KW-1185">Reference proteome</keyword>
<dbReference type="EMBL" id="DS235881">
    <property type="protein sequence ID" value="EEB19996.1"/>
    <property type="molecule type" value="Genomic_DNA"/>
</dbReference>
<dbReference type="AlphaFoldDB" id="E0W2Z0"/>
<dbReference type="EC" id="2.4.1.132" evidence="10"/>
<comment type="subcellular location">
    <subcellularLocation>
        <location evidence="10">Endoplasmic reticulum membrane</location>
        <topology evidence="10">Single-pass membrane protein</topology>
    </subcellularLocation>
</comment>
<reference evidence="13" key="1">
    <citation type="submission" date="2007-04" db="EMBL/GenBank/DDBJ databases">
        <title>Annotation of Pediculus humanus corporis strain USDA.</title>
        <authorList>
            <person name="Kirkness E."/>
            <person name="Hannick L."/>
            <person name="Hass B."/>
            <person name="Bruggner R."/>
            <person name="Lawson D."/>
            <person name="Bidwell S."/>
            <person name="Joardar V."/>
            <person name="Caler E."/>
            <person name="Walenz B."/>
            <person name="Inman J."/>
            <person name="Schobel S."/>
            <person name="Galinsky K."/>
            <person name="Amedeo P."/>
            <person name="Strausberg R."/>
        </authorList>
    </citation>
    <scope>NUCLEOTIDE SEQUENCE</scope>
    <source>
        <strain evidence="13">USDA</strain>
    </source>
</reference>
<evidence type="ECO:0000256" key="2">
    <source>
        <dbReference type="ARBA" id="ARBA00022676"/>
    </source>
</evidence>
<evidence type="ECO:0000256" key="7">
    <source>
        <dbReference type="ARBA" id="ARBA00023136"/>
    </source>
</evidence>
<evidence type="ECO:0000259" key="12">
    <source>
        <dbReference type="Pfam" id="PF13439"/>
    </source>
</evidence>
<gene>
    <name evidence="14" type="primary">8236875</name>
    <name evidence="13" type="ORF">Phum_PHUM599360</name>
</gene>
<dbReference type="EMBL" id="AAZO01007310">
    <property type="status" value="NOT_ANNOTATED_CDS"/>
    <property type="molecule type" value="Genomic_DNA"/>
</dbReference>
<keyword evidence="5" id="KW-0256">Endoplasmic reticulum</keyword>
<dbReference type="STRING" id="121224.E0W2Z0"/>
<evidence type="ECO:0000313" key="13">
    <source>
        <dbReference type="EMBL" id="EEB19996.1"/>
    </source>
</evidence>
<dbReference type="KEGG" id="phu:Phum_PHUM599360"/>
<dbReference type="RefSeq" id="XP_002432734.1">
    <property type="nucleotide sequence ID" value="XM_002432689.1"/>
</dbReference>
<organism>
    <name type="scientific">Pediculus humanus subsp. corporis</name>
    <name type="common">Body louse</name>
    <dbReference type="NCBI Taxonomy" id="121224"/>
    <lineage>
        <taxon>Eukaryota</taxon>
        <taxon>Metazoa</taxon>
        <taxon>Ecdysozoa</taxon>
        <taxon>Arthropoda</taxon>
        <taxon>Hexapoda</taxon>
        <taxon>Insecta</taxon>
        <taxon>Pterygota</taxon>
        <taxon>Neoptera</taxon>
        <taxon>Paraneoptera</taxon>
        <taxon>Psocodea</taxon>
        <taxon>Troctomorpha</taxon>
        <taxon>Phthiraptera</taxon>
        <taxon>Anoplura</taxon>
        <taxon>Pediculidae</taxon>
        <taxon>Pediculus</taxon>
    </lineage>
</organism>
<accession>E0W2Z0</accession>
<dbReference type="FunCoup" id="E0W2Z0">
    <property type="interactions" value="2082"/>
</dbReference>
<dbReference type="CTD" id="8236875"/>
<keyword evidence="4" id="KW-0812">Transmembrane</keyword>
<dbReference type="SUPFAM" id="SSF53756">
    <property type="entry name" value="UDP-Glycosyltransferase/glycogen phosphorylase"/>
    <property type="match status" value="1"/>
</dbReference>
<evidence type="ECO:0000313" key="14">
    <source>
        <dbReference type="EnsemblMetazoa" id="PHUM599360-PA"/>
    </source>
</evidence>
<evidence type="ECO:0000259" key="11">
    <source>
        <dbReference type="Pfam" id="PF00534"/>
    </source>
</evidence>
<dbReference type="HOGENOM" id="CLU_030619_1_0_1"/>
<evidence type="ECO:0000256" key="10">
    <source>
        <dbReference type="RuleBase" id="RU367136"/>
    </source>
</evidence>
<dbReference type="Pfam" id="PF00534">
    <property type="entry name" value="Glycos_transf_1"/>
    <property type="match status" value="1"/>
</dbReference>
<dbReference type="PANTHER" id="PTHR45918">
    <property type="entry name" value="ALPHA-1,3/1,6-MANNOSYLTRANSFERASE ALG2"/>
    <property type="match status" value="1"/>
</dbReference>
<dbReference type="Gene3D" id="3.40.50.2000">
    <property type="entry name" value="Glycogen Phosphorylase B"/>
    <property type="match status" value="2"/>
</dbReference>
<evidence type="ECO:0000256" key="4">
    <source>
        <dbReference type="ARBA" id="ARBA00022692"/>
    </source>
</evidence>
<evidence type="ECO:0000256" key="5">
    <source>
        <dbReference type="ARBA" id="ARBA00022824"/>
    </source>
</evidence>
<reference evidence="14" key="3">
    <citation type="submission" date="2020-05" db="UniProtKB">
        <authorList>
            <consortium name="EnsemblMetazoa"/>
        </authorList>
    </citation>
    <scope>IDENTIFICATION</scope>
    <source>
        <strain evidence="14">USDA</strain>
    </source>
</reference>
<proteinExistence type="inferred from homology"/>
<dbReference type="OMA" id="AMYMKCP"/>
<name>E0W2Z0_PEDHC</name>
<comment type="pathway">
    <text evidence="1 10">Protein modification; protein glycosylation.</text>
</comment>
<dbReference type="FunFam" id="3.40.50.2000:FF:000097">
    <property type="entry name" value="alpha-1,3/1,6-mannosyltransferase ALG2"/>
    <property type="match status" value="1"/>
</dbReference>
<dbReference type="GO" id="GO:0004378">
    <property type="term" value="F:GDP-Man:Man(1)GlcNAc(2)-PP-Dol alpha-1,3-mannosyltransferase activity"/>
    <property type="evidence" value="ECO:0007669"/>
    <property type="project" value="UniProtKB-UniRule"/>
</dbReference>
<evidence type="ECO:0000256" key="3">
    <source>
        <dbReference type="ARBA" id="ARBA00022679"/>
    </source>
</evidence>
<dbReference type="GO" id="GO:0005789">
    <property type="term" value="C:endoplasmic reticulum membrane"/>
    <property type="evidence" value="ECO:0007669"/>
    <property type="project" value="UniProtKB-SubCell"/>
</dbReference>
<dbReference type="Pfam" id="PF13439">
    <property type="entry name" value="Glyco_transf_4"/>
    <property type="match status" value="1"/>
</dbReference>
<dbReference type="InterPro" id="IPR027054">
    <property type="entry name" value="ALG2"/>
</dbReference>
<keyword evidence="3 10" id="KW-0808">Transferase</keyword>
<dbReference type="Proteomes" id="UP000009046">
    <property type="component" value="Unassembled WGS sequence"/>
</dbReference>
<evidence type="ECO:0000256" key="8">
    <source>
        <dbReference type="ARBA" id="ARBA00045103"/>
    </source>
</evidence>
<comment type="catalytic activity">
    <reaction evidence="8 10">
        <text>a beta-D-Man-(1-&gt;4)-beta-D-GlcNAc-(1-&gt;4)-alpha-D-GlcNAc-diphospho-di-trans,poly-cis-dolichol + GDP-alpha-D-mannose = an alpha-D-Man-(1-&gt;3)-beta-D-Man-(1-&gt;4)-beta-D-GlcNAc-(1-&gt;4)-alpha-D-GlcNAc-diphospho-di-trans,poly-cis-dolichol + GDP + H(+)</text>
        <dbReference type="Rhea" id="RHEA:29515"/>
        <dbReference type="Rhea" id="RHEA-COMP:19511"/>
        <dbReference type="Rhea" id="RHEA-COMP:19513"/>
        <dbReference type="ChEBI" id="CHEBI:15378"/>
        <dbReference type="ChEBI" id="CHEBI:57527"/>
        <dbReference type="ChEBI" id="CHEBI:58189"/>
        <dbReference type="ChEBI" id="CHEBI:58472"/>
        <dbReference type="ChEBI" id="CHEBI:132510"/>
        <dbReference type="EC" id="2.4.1.132"/>
    </reaction>
    <physiologicalReaction direction="left-to-right" evidence="8 10">
        <dbReference type="Rhea" id="RHEA:29516"/>
    </physiologicalReaction>
</comment>
<dbReference type="EnsemblMetazoa" id="PHUM599360-RA">
    <property type="protein sequence ID" value="PHUM599360-PA"/>
    <property type="gene ID" value="PHUM599360"/>
</dbReference>
<feature type="domain" description="Glycosyltransferase subfamily 4-like N-terminal" evidence="12">
    <location>
        <begin position="13"/>
        <end position="163"/>
    </location>
</feature>
<dbReference type="OrthoDB" id="448893at2759"/>
<evidence type="ECO:0000256" key="9">
    <source>
        <dbReference type="ARBA" id="ARBA00045104"/>
    </source>
</evidence>
<dbReference type="EC" id="2.4.1.257" evidence="10"/>
<dbReference type="InterPro" id="IPR028098">
    <property type="entry name" value="Glyco_trans_4-like_N"/>
</dbReference>
<evidence type="ECO:0000313" key="15">
    <source>
        <dbReference type="Proteomes" id="UP000009046"/>
    </source>
</evidence>
<keyword evidence="7" id="KW-0472">Membrane</keyword>